<sequence length="216" mass="24235">MAMLDRQHSNILEITIRFMLPSGINGIKRLFEPFLVEQEAVLFPDLPAAFRVCICLANVVSLSLSQVRAKSTEGSNGIHKANAREDIKWKPSLKLRGLSIPDWILGSAVLACNDATGDEVSSGSFYDRAPWLVPVFWDLSARDSAAAPSHCLLQNQIDGVSSLLWQELMQKWHRLLIPKTLTEMTISSTRDGRSNTTFRDQPQKQNEFKGIRWAGR</sequence>
<proteinExistence type="predicted"/>
<protein>
    <submittedName>
        <fullName evidence="2">Uncharacterized protein LOC110208948</fullName>
    </submittedName>
</protein>
<dbReference type="RefSeq" id="XP_020842825.1">
    <property type="nucleotide sequence ID" value="XM_020987166.1"/>
</dbReference>
<dbReference type="KEGG" id="pcw:110208948"/>
<name>A0A6P5KBF9_PHACI</name>
<keyword evidence="1" id="KW-1185">Reference proteome</keyword>
<accession>A0A6P5KBF9</accession>
<evidence type="ECO:0000313" key="1">
    <source>
        <dbReference type="Proteomes" id="UP000515140"/>
    </source>
</evidence>
<dbReference type="GeneID" id="110208948"/>
<reference evidence="2" key="1">
    <citation type="submission" date="2025-08" db="UniProtKB">
        <authorList>
            <consortium name="RefSeq"/>
        </authorList>
    </citation>
    <scope>IDENTIFICATION</scope>
    <source>
        <tissue evidence="2">Spleen</tissue>
    </source>
</reference>
<evidence type="ECO:0000313" key="2">
    <source>
        <dbReference type="RefSeq" id="XP_020842825.1"/>
    </source>
</evidence>
<gene>
    <name evidence="2" type="primary">LOC110208948</name>
</gene>
<organism evidence="1 2">
    <name type="scientific">Phascolarctos cinereus</name>
    <name type="common">Koala</name>
    <dbReference type="NCBI Taxonomy" id="38626"/>
    <lineage>
        <taxon>Eukaryota</taxon>
        <taxon>Metazoa</taxon>
        <taxon>Chordata</taxon>
        <taxon>Craniata</taxon>
        <taxon>Vertebrata</taxon>
        <taxon>Euteleostomi</taxon>
        <taxon>Mammalia</taxon>
        <taxon>Metatheria</taxon>
        <taxon>Diprotodontia</taxon>
        <taxon>Phascolarctidae</taxon>
        <taxon>Phascolarctos</taxon>
    </lineage>
</organism>
<dbReference type="InParanoid" id="A0A6P5KBF9"/>
<dbReference type="Proteomes" id="UP000515140">
    <property type="component" value="Unplaced"/>
</dbReference>
<dbReference type="AlphaFoldDB" id="A0A6P5KBF9"/>